<feature type="transmembrane region" description="Helical" evidence="2">
    <location>
        <begin position="208"/>
        <end position="230"/>
    </location>
</feature>
<organism evidence="3 4">
    <name type="scientific">Lithocarpus litseifolius</name>
    <dbReference type="NCBI Taxonomy" id="425828"/>
    <lineage>
        <taxon>Eukaryota</taxon>
        <taxon>Viridiplantae</taxon>
        <taxon>Streptophyta</taxon>
        <taxon>Embryophyta</taxon>
        <taxon>Tracheophyta</taxon>
        <taxon>Spermatophyta</taxon>
        <taxon>Magnoliopsida</taxon>
        <taxon>eudicotyledons</taxon>
        <taxon>Gunneridae</taxon>
        <taxon>Pentapetalae</taxon>
        <taxon>rosids</taxon>
        <taxon>fabids</taxon>
        <taxon>Fagales</taxon>
        <taxon>Fagaceae</taxon>
        <taxon>Lithocarpus</taxon>
    </lineage>
</organism>
<evidence type="ECO:0000256" key="2">
    <source>
        <dbReference type="SAM" id="Phobius"/>
    </source>
</evidence>
<dbReference type="PANTHER" id="PTHR36383:SF1">
    <property type="entry name" value="PROTEIN, PUTATIVE-RELATED"/>
    <property type="match status" value="1"/>
</dbReference>
<keyword evidence="2" id="KW-0812">Transmembrane</keyword>
<dbReference type="EMBL" id="JAZDWU010000001">
    <property type="protein sequence ID" value="KAL0016057.1"/>
    <property type="molecule type" value="Genomic_DNA"/>
</dbReference>
<accession>A0AAW2DZ88</accession>
<evidence type="ECO:0000313" key="4">
    <source>
        <dbReference type="Proteomes" id="UP001459277"/>
    </source>
</evidence>
<keyword evidence="4" id="KW-1185">Reference proteome</keyword>
<dbReference type="Proteomes" id="UP001459277">
    <property type="component" value="Unassembled WGS sequence"/>
</dbReference>
<proteinExistence type="predicted"/>
<dbReference type="AlphaFoldDB" id="A0AAW2DZ88"/>
<comment type="caution">
    <text evidence="3">The sequence shown here is derived from an EMBL/GenBank/DDBJ whole genome shotgun (WGS) entry which is preliminary data.</text>
</comment>
<dbReference type="PANTHER" id="PTHR36383">
    <property type="entry name" value="OS09G0529350 PROTEIN"/>
    <property type="match status" value="1"/>
</dbReference>
<sequence>MPTTIKLTLVPFPNPKTLSPVTFPITSPISRRACSSSRPRILVVKCNNSGQIEGSGGNLKDALAGMVDKQVGELLNREENRVLLDGLDKASQRVEMAKKELAEIEKQELEAKQMRDYINQLESQASEVAECQRQILEAGEMIEEAKRSLGLNVEGIEDGDASLEKESEEIDRNEERVESIKAALISTLVGTLAGLPISLTQATSSSELILPLTINFISCALFGITFRYTIRRDLDNIQLKTGTSAAFGFVKGLAMLGSGPPLELNTGSFLSHAFDGAVYVSENLFLFVFAAVGLDYCFKMKLLSPFPIKKPISSDSCAFKSSISKFQALIPPWYSL</sequence>
<feature type="coiled-coil region" evidence="1">
    <location>
        <begin position="87"/>
        <end position="183"/>
    </location>
</feature>
<evidence type="ECO:0008006" key="5">
    <source>
        <dbReference type="Google" id="ProtNLM"/>
    </source>
</evidence>
<feature type="transmembrane region" description="Helical" evidence="2">
    <location>
        <begin position="182"/>
        <end position="202"/>
    </location>
</feature>
<keyword evidence="2" id="KW-1133">Transmembrane helix</keyword>
<evidence type="ECO:0000313" key="3">
    <source>
        <dbReference type="EMBL" id="KAL0016057.1"/>
    </source>
</evidence>
<protein>
    <recommendedName>
        <fullName evidence="5">Homer protein</fullName>
    </recommendedName>
</protein>
<reference evidence="3 4" key="1">
    <citation type="submission" date="2024-01" db="EMBL/GenBank/DDBJ databases">
        <title>A telomere-to-telomere, gap-free genome of sweet tea (Lithocarpus litseifolius).</title>
        <authorList>
            <person name="Zhou J."/>
        </authorList>
    </citation>
    <scope>NUCLEOTIDE SEQUENCE [LARGE SCALE GENOMIC DNA]</scope>
    <source>
        <strain evidence="3">Zhou-2022a</strain>
        <tissue evidence="3">Leaf</tissue>
    </source>
</reference>
<evidence type="ECO:0000256" key="1">
    <source>
        <dbReference type="SAM" id="Coils"/>
    </source>
</evidence>
<keyword evidence="2" id="KW-0472">Membrane</keyword>
<name>A0AAW2DZ88_9ROSI</name>
<keyword evidence="1" id="KW-0175">Coiled coil</keyword>
<gene>
    <name evidence="3" type="ORF">SO802_003126</name>
</gene>